<organism evidence="2">
    <name type="scientific">Chlamydomonas leiostraca</name>
    <dbReference type="NCBI Taxonomy" id="1034604"/>
    <lineage>
        <taxon>Eukaryota</taxon>
        <taxon>Viridiplantae</taxon>
        <taxon>Chlorophyta</taxon>
        <taxon>core chlorophytes</taxon>
        <taxon>Chlorophyceae</taxon>
        <taxon>CS clade</taxon>
        <taxon>Chlamydomonadales</taxon>
        <taxon>Chlamydomonadaceae</taxon>
        <taxon>Chlamydomonas</taxon>
    </lineage>
</organism>
<accession>A0A7S0WNA4</accession>
<feature type="compositionally biased region" description="Polar residues" evidence="1">
    <location>
        <begin position="26"/>
        <end position="44"/>
    </location>
</feature>
<sequence length="123" mass="13683">MAIAVAVTFGAACNKPMHNSAHGKQRQNQALRHTSADTSHMTSHALQQMQHQIGRWLMMGNWLDSRVFQLRTACIHQPSNPASPWHPMAHATNMQTPTCLSLFHQGLPPLSLFSTTSLTHPPR</sequence>
<dbReference type="EMBL" id="HBFB01011323">
    <property type="protein sequence ID" value="CAD8674552.1"/>
    <property type="molecule type" value="Transcribed_RNA"/>
</dbReference>
<protein>
    <submittedName>
        <fullName evidence="2">Uncharacterized protein</fullName>
    </submittedName>
</protein>
<reference evidence="2" key="1">
    <citation type="submission" date="2021-01" db="EMBL/GenBank/DDBJ databases">
        <authorList>
            <person name="Corre E."/>
            <person name="Pelletier E."/>
            <person name="Niang G."/>
            <person name="Scheremetjew M."/>
            <person name="Finn R."/>
            <person name="Kale V."/>
            <person name="Holt S."/>
            <person name="Cochrane G."/>
            <person name="Meng A."/>
            <person name="Brown T."/>
            <person name="Cohen L."/>
        </authorList>
    </citation>
    <scope>NUCLEOTIDE SEQUENCE</scope>
    <source>
        <strain evidence="2">SAG 11-49</strain>
    </source>
</reference>
<feature type="region of interest" description="Disordered" evidence="1">
    <location>
        <begin position="15"/>
        <end position="44"/>
    </location>
</feature>
<evidence type="ECO:0000313" key="2">
    <source>
        <dbReference type="EMBL" id="CAD8674552.1"/>
    </source>
</evidence>
<dbReference type="AlphaFoldDB" id="A0A7S0WNA4"/>
<gene>
    <name evidence="2" type="ORF">CLEI1391_LOCUS6409</name>
</gene>
<proteinExistence type="predicted"/>
<name>A0A7S0WNA4_9CHLO</name>
<evidence type="ECO:0000256" key="1">
    <source>
        <dbReference type="SAM" id="MobiDB-lite"/>
    </source>
</evidence>